<organism evidence="1">
    <name type="scientific">Anguilla anguilla</name>
    <name type="common">European freshwater eel</name>
    <name type="synonym">Muraena anguilla</name>
    <dbReference type="NCBI Taxonomy" id="7936"/>
    <lineage>
        <taxon>Eukaryota</taxon>
        <taxon>Metazoa</taxon>
        <taxon>Chordata</taxon>
        <taxon>Craniata</taxon>
        <taxon>Vertebrata</taxon>
        <taxon>Euteleostomi</taxon>
        <taxon>Actinopterygii</taxon>
        <taxon>Neopterygii</taxon>
        <taxon>Teleostei</taxon>
        <taxon>Anguilliformes</taxon>
        <taxon>Anguillidae</taxon>
        <taxon>Anguilla</taxon>
    </lineage>
</organism>
<dbReference type="EMBL" id="GBXM01080294">
    <property type="protein sequence ID" value="JAH28283.1"/>
    <property type="molecule type" value="Transcribed_RNA"/>
</dbReference>
<accession>A0A0E9RIY6</accession>
<reference evidence="1" key="2">
    <citation type="journal article" date="2015" name="Fish Shellfish Immunol.">
        <title>Early steps in the European eel (Anguilla anguilla)-Vibrio vulnificus interaction in the gills: Role of the RtxA13 toxin.</title>
        <authorList>
            <person name="Callol A."/>
            <person name="Pajuelo D."/>
            <person name="Ebbesson L."/>
            <person name="Teles M."/>
            <person name="MacKenzie S."/>
            <person name="Amaro C."/>
        </authorList>
    </citation>
    <scope>NUCLEOTIDE SEQUENCE</scope>
</reference>
<protein>
    <submittedName>
        <fullName evidence="1">Uncharacterized protein</fullName>
    </submittedName>
</protein>
<sequence length="48" mass="5632">MLSRPIFVKLFLQSFKLSHPLSATVVSVYICKYKREALYSCIHYQQPP</sequence>
<evidence type="ECO:0000313" key="1">
    <source>
        <dbReference type="EMBL" id="JAH28283.1"/>
    </source>
</evidence>
<proteinExistence type="predicted"/>
<name>A0A0E9RIY6_ANGAN</name>
<reference evidence="1" key="1">
    <citation type="submission" date="2014-11" db="EMBL/GenBank/DDBJ databases">
        <authorList>
            <person name="Amaro Gonzalez C."/>
        </authorList>
    </citation>
    <scope>NUCLEOTIDE SEQUENCE</scope>
</reference>
<dbReference type="AlphaFoldDB" id="A0A0E9RIY6"/>